<evidence type="ECO:0000256" key="10">
    <source>
        <dbReference type="ARBA" id="ARBA00047821"/>
    </source>
</evidence>
<proteinExistence type="inferred from homology"/>
<dbReference type="GO" id="GO:0043998">
    <property type="term" value="F:histone H2A acetyltransferase activity"/>
    <property type="evidence" value="ECO:0007669"/>
    <property type="project" value="InterPro"/>
</dbReference>
<dbReference type="PANTHER" id="PTHR20531">
    <property type="entry name" value="N-ALPHA-ACETYLTRANSFERASE 40"/>
    <property type="match status" value="1"/>
</dbReference>
<evidence type="ECO:0000256" key="3">
    <source>
        <dbReference type="ARBA" id="ARBA00008870"/>
    </source>
</evidence>
<evidence type="ECO:0000256" key="4">
    <source>
        <dbReference type="ARBA" id="ARBA00012950"/>
    </source>
</evidence>
<dbReference type="Proteomes" id="UP000274504">
    <property type="component" value="Unassembled WGS sequence"/>
</dbReference>
<protein>
    <recommendedName>
        <fullName evidence="5">N-alpha-acetyltransferase 40</fullName>
        <ecNumber evidence="4">2.3.1.257</ecNumber>
    </recommendedName>
</protein>
<keyword evidence="7" id="KW-0808">Transferase</keyword>
<dbReference type="PANTHER" id="PTHR20531:SF1">
    <property type="entry name" value="N-ALPHA-ACETYLTRANSFERASE 40"/>
    <property type="match status" value="1"/>
</dbReference>
<dbReference type="InterPro" id="IPR016181">
    <property type="entry name" value="Acyl_CoA_acyltransferase"/>
</dbReference>
<evidence type="ECO:0000259" key="12">
    <source>
        <dbReference type="PROSITE" id="PS51186"/>
    </source>
</evidence>
<dbReference type="PROSITE" id="PS51186">
    <property type="entry name" value="GNAT"/>
    <property type="match status" value="1"/>
</dbReference>
<keyword evidence="8" id="KW-0539">Nucleus</keyword>
<evidence type="ECO:0000256" key="5">
    <source>
        <dbReference type="ARBA" id="ARBA00015043"/>
    </source>
</evidence>
<evidence type="ECO:0000313" key="17">
    <source>
        <dbReference type="WBParaSite" id="HDID_0000307101-mRNA-1"/>
    </source>
</evidence>
<dbReference type="Gene3D" id="3.40.630.30">
    <property type="match status" value="1"/>
</dbReference>
<dbReference type="WBParaSite" id="HDID_0000307101-mRNA-1">
    <property type="protein sequence ID" value="HDID_0000307101-mRNA-1"/>
    <property type="gene ID" value="HDID_0000307101"/>
</dbReference>
<dbReference type="GO" id="GO:1990189">
    <property type="term" value="F:protein N-terminal-serine acetyltransferase activity"/>
    <property type="evidence" value="ECO:0007669"/>
    <property type="project" value="UniProtKB-EC"/>
</dbReference>
<dbReference type="STRING" id="6216.A0A0R3SE93"/>
<dbReference type="EMBL" id="CABIJS010000044">
    <property type="protein sequence ID" value="VUZ40903.1"/>
    <property type="molecule type" value="Genomic_DNA"/>
</dbReference>
<comment type="catalytic activity">
    <reaction evidence="11">
        <text>N-terminal L-seryl-[histone H4] + acetyl-CoA = N-terminal N(alpha)-acetyl-L-seryl-[histone H4] + CoA + H(+)</text>
        <dbReference type="Rhea" id="RHEA:50596"/>
        <dbReference type="Rhea" id="RHEA-COMP:12740"/>
        <dbReference type="Rhea" id="RHEA-COMP:12743"/>
        <dbReference type="ChEBI" id="CHEBI:15378"/>
        <dbReference type="ChEBI" id="CHEBI:57287"/>
        <dbReference type="ChEBI" id="CHEBI:57288"/>
        <dbReference type="ChEBI" id="CHEBI:64738"/>
        <dbReference type="ChEBI" id="CHEBI:83690"/>
        <dbReference type="EC" id="2.3.1.257"/>
    </reaction>
</comment>
<keyword evidence="9" id="KW-0012">Acyltransferase</keyword>
<dbReference type="SUPFAM" id="SSF55729">
    <property type="entry name" value="Acyl-CoA N-acyltransferases (Nat)"/>
    <property type="match status" value="1"/>
</dbReference>
<dbReference type="Proteomes" id="UP000321570">
    <property type="component" value="Unassembled WGS sequence"/>
</dbReference>
<name>A0A0R3SE93_HYMDI</name>
<evidence type="ECO:0000256" key="8">
    <source>
        <dbReference type="ARBA" id="ARBA00023242"/>
    </source>
</evidence>
<evidence type="ECO:0000313" key="15">
    <source>
        <dbReference type="Proteomes" id="UP000274504"/>
    </source>
</evidence>
<organism evidence="17">
    <name type="scientific">Hymenolepis diminuta</name>
    <name type="common">Rat tapeworm</name>
    <dbReference type="NCBI Taxonomy" id="6216"/>
    <lineage>
        <taxon>Eukaryota</taxon>
        <taxon>Metazoa</taxon>
        <taxon>Spiralia</taxon>
        <taxon>Lophotrochozoa</taxon>
        <taxon>Platyhelminthes</taxon>
        <taxon>Cestoda</taxon>
        <taxon>Eucestoda</taxon>
        <taxon>Cyclophyllidea</taxon>
        <taxon>Hymenolepididae</taxon>
        <taxon>Hymenolepis</taxon>
    </lineage>
</organism>
<dbReference type="GO" id="GO:0005737">
    <property type="term" value="C:cytoplasm"/>
    <property type="evidence" value="ECO:0007669"/>
    <property type="project" value="UniProtKB-SubCell"/>
</dbReference>
<comment type="similarity">
    <text evidence="3">Belongs to the acetyltransferase family. NAA40 subfamily.</text>
</comment>
<dbReference type="EMBL" id="UYSG01000864">
    <property type="protein sequence ID" value="VDL26959.1"/>
    <property type="molecule type" value="Genomic_DNA"/>
</dbReference>
<evidence type="ECO:0000313" key="13">
    <source>
        <dbReference type="EMBL" id="VDL26959.1"/>
    </source>
</evidence>
<evidence type="ECO:0000313" key="14">
    <source>
        <dbReference type="EMBL" id="VUZ40903.1"/>
    </source>
</evidence>
<gene>
    <name evidence="13" type="ORF">HDID_LOCUS3069</name>
    <name evidence="14" type="ORF">WMSIL1_LOCUS1865</name>
</gene>
<reference evidence="14 16" key="3">
    <citation type="submission" date="2019-07" db="EMBL/GenBank/DDBJ databases">
        <authorList>
            <person name="Jastrzebski P J."/>
            <person name="Paukszto L."/>
            <person name="Jastrzebski P J."/>
        </authorList>
    </citation>
    <scope>NUCLEOTIDE SEQUENCE [LARGE SCALE GENOMIC DNA]</scope>
    <source>
        <strain evidence="14 16">WMS-il1</strain>
    </source>
</reference>
<evidence type="ECO:0000256" key="2">
    <source>
        <dbReference type="ARBA" id="ARBA00004496"/>
    </source>
</evidence>
<evidence type="ECO:0000313" key="16">
    <source>
        <dbReference type="Proteomes" id="UP000321570"/>
    </source>
</evidence>
<dbReference type="InterPro" id="IPR000182">
    <property type="entry name" value="GNAT_dom"/>
</dbReference>
<evidence type="ECO:0000256" key="1">
    <source>
        <dbReference type="ARBA" id="ARBA00004123"/>
    </source>
</evidence>
<evidence type="ECO:0000256" key="11">
    <source>
        <dbReference type="ARBA" id="ARBA00049524"/>
    </source>
</evidence>
<feature type="domain" description="N-acetyltransferase" evidence="12">
    <location>
        <begin position="65"/>
        <end position="238"/>
    </location>
</feature>
<keyword evidence="6" id="KW-0963">Cytoplasm</keyword>
<dbReference type="GO" id="GO:0010485">
    <property type="term" value="F:histone H4 acetyltransferase activity"/>
    <property type="evidence" value="ECO:0007669"/>
    <property type="project" value="InterPro"/>
</dbReference>
<evidence type="ECO:0000256" key="9">
    <source>
        <dbReference type="ARBA" id="ARBA00023315"/>
    </source>
</evidence>
<dbReference type="AlphaFoldDB" id="A0A0R3SE93"/>
<reference evidence="17" key="1">
    <citation type="submission" date="2017-02" db="UniProtKB">
        <authorList>
            <consortium name="WormBaseParasite"/>
        </authorList>
    </citation>
    <scope>IDENTIFICATION</scope>
</reference>
<dbReference type="Pfam" id="PF00583">
    <property type="entry name" value="Acetyltransf_1"/>
    <property type="match status" value="1"/>
</dbReference>
<comment type="subcellular location">
    <subcellularLocation>
        <location evidence="2">Cytoplasm</location>
    </subcellularLocation>
    <subcellularLocation>
        <location evidence="1">Nucleus</location>
    </subcellularLocation>
</comment>
<dbReference type="GO" id="GO:0005634">
    <property type="term" value="C:nucleus"/>
    <property type="evidence" value="ECO:0007669"/>
    <property type="project" value="UniProtKB-SubCell"/>
</dbReference>
<dbReference type="EC" id="2.3.1.257" evidence="4"/>
<keyword evidence="16" id="KW-1185">Reference proteome</keyword>
<evidence type="ECO:0000256" key="7">
    <source>
        <dbReference type="ARBA" id="ARBA00022679"/>
    </source>
</evidence>
<sequence length="239" mass="27222">MQSAKLQKKSYISKASSRPVTIEDVERIVCAANEVPCTELLKNSTNSNSSVTIDCCCYVFTVKCIHSSDLSSDEKSKIFNILERNMKDLYIKSSWGWDGDSKLIELFAPESRLLVCYPSQSKQTCDIGRHERPSSLTPSDKDPCAFVHFRFEVDARRAVLYLYEIQVLDKIRGMRLGQNLLQILYKISEVNKLTRVMLTVFKFNSSAYAFFGKNGFKVDCTDLSKEGKLADYSIMSRRP</sequence>
<reference evidence="13 15" key="2">
    <citation type="submission" date="2018-11" db="EMBL/GenBank/DDBJ databases">
        <authorList>
            <consortium name="Pathogen Informatics"/>
        </authorList>
    </citation>
    <scope>NUCLEOTIDE SEQUENCE [LARGE SCALE GENOMIC DNA]</scope>
</reference>
<accession>A0A0R3SE93</accession>
<dbReference type="OrthoDB" id="424551at2759"/>
<dbReference type="InterPro" id="IPR039949">
    <property type="entry name" value="NAA40"/>
</dbReference>
<comment type="catalytic activity">
    <reaction evidence="10">
        <text>N-terminal L-seryl-[histone H2A] + acetyl-CoA = N-terminal N(alpha)-acetyl-L-seryl-[histone H2A] + CoA + H(+)</text>
        <dbReference type="Rhea" id="RHEA:50600"/>
        <dbReference type="Rhea" id="RHEA-COMP:12742"/>
        <dbReference type="Rhea" id="RHEA-COMP:12744"/>
        <dbReference type="ChEBI" id="CHEBI:15378"/>
        <dbReference type="ChEBI" id="CHEBI:57287"/>
        <dbReference type="ChEBI" id="CHEBI:57288"/>
        <dbReference type="ChEBI" id="CHEBI:64738"/>
        <dbReference type="ChEBI" id="CHEBI:83690"/>
        <dbReference type="EC" id="2.3.1.257"/>
    </reaction>
</comment>
<evidence type="ECO:0000256" key="6">
    <source>
        <dbReference type="ARBA" id="ARBA00022490"/>
    </source>
</evidence>